<dbReference type="InterPro" id="IPR036259">
    <property type="entry name" value="MFS_trans_sf"/>
</dbReference>
<organism evidence="2 3">
    <name type="scientific">Idiomarina baltica</name>
    <dbReference type="NCBI Taxonomy" id="190892"/>
    <lineage>
        <taxon>Bacteria</taxon>
        <taxon>Pseudomonadati</taxon>
        <taxon>Pseudomonadota</taxon>
        <taxon>Gammaproteobacteria</taxon>
        <taxon>Alteromonadales</taxon>
        <taxon>Idiomarinaceae</taxon>
        <taxon>Idiomarina</taxon>
    </lineage>
</organism>
<dbReference type="Pfam" id="PF06779">
    <property type="entry name" value="MFS_4"/>
    <property type="match status" value="1"/>
</dbReference>
<dbReference type="SUPFAM" id="SSF103473">
    <property type="entry name" value="MFS general substrate transporter"/>
    <property type="match status" value="1"/>
</dbReference>
<evidence type="ECO:0000256" key="1">
    <source>
        <dbReference type="SAM" id="Phobius"/>
    </source>
</evidence>
<feature type="transmembrane region" description="Helical" evidence="1">
    <location>
        <begin position="330"/>
        <end position="351"/>
    </location>
</feature>
<dbReference type="Proteomes" id="UP000262878">
    <property type="component" value="Unassembled WGS sequence"/>
</dbReference>
<gene>
    <name evidence="2" type="ORF">DCR58_04770</name>
</gene>
<evidence type="ECO:0000313" key="2">
    <source>
        <dbReference type="EMBL" id="HAR56083.1"/>
    </source>
</evidence>
<feature type="transmembrane region" description="Helical" evidence="1">
    <location>
        <begin position="298"/>
        <end position="318"/>
    </location>
</feature>
<dbReference type="Gene3D" id="1.20.1250.20">
    <property type="entry name" value="MFS general substrate transporter like domains"/>
    <property type="match status" value="2"/>
</dbReference>
<feature type="transmembrane region" description="Helical" evidence="1">
    <location>
        <begin position="81"/>
        <end position="100"/>
    </location>
</feature>
<comment type="caution">
    <text evidence="2">The sequence shown here is derived from an EMBL/GenBank/DDBJ whole genome shotgun (WGS) entry which is preliminary data.</text>
</comment>
<name>A0A348WNH1_9GAMM</name>
<dbReference type="GO" id="GO:0005886">
    <property type="term" value="C:plasma membrane"/>
    <property type="evidence" value="ECO:0007669"/>
    <property type="project" value="TreeGrafter"/>
</dbReference>
<feature type="transmembrane region" description="Helical" evidence="1">
    <location>
        <begin position="209"/>
        <end position="234"/>
    </location>
</feature>
<dbReference type="PANTHER" id="PTHR23537:SF1">
    <property type="entry name" value="SUGAR TRANSPORTER"/>
    <property type="match status" value="1"/>
</dbReference>
<keyword evidence="1" id="KW-1133">Transmembrane helix</keyword>
<evidence type="ECO:0000313" key="3">
    <source>
        <dbReference type="Proteomes" id="UP000262878"/>
    </source>
</evidence>
<dbReference type="STRING" id="314276.OS145_03988"/>
<feature type="transmembrane region" description="Helical" evidence="1">
    <location>
        <begin position="16"/>
        <end position="37"/>
    </location>
</feature>
<feature type="transmembrane region" description="Helical" evidence="1">
    <location>
        <begin position="363"/>
        <end position="380"/>
    </location>
</feature>
<sequence>MESVDRNNQDRGIRTALEAALILTIGMGFGRFAYTAILPHMVEEGVLSVWAGSLAATLNYCGYLVGSLLSIYIKPHNAHRMCLCAVIGTAVFMALLAMPLPAVAIIAVRFIAGVFSAFSMVAASLWLLEHRGHSHHAPLLFAGVGFGIVVSAELIVLADWLLLTSFEMWLALALLTVALGIMVLRGLFDSNPKASPNYQTESKRQAPNIGTGALIFCYGLAGLGYIITATYLPFLVHQVLPEVDSSHIWAVFGLGAMPSCFIWHKIHQRLGSQLALQTNLGVQALGVVLPTMGSSSSFYLLSAILVGSTFMGTVTIAMSAAQKIKYRVKFNMLAVMTLSYGVGQIIGPLLAEALRAYSETFNSSLIAAAIGLVLAGAITAKPSKQLTN</sequence>
<dbReference type="CDD" id="cd06180">
    <property type="entry name" value="MFS_YjiJ"/>
    <property type="match status" value="1"/>
</dbReference>
<reference evidence="2 3" key="1">
    <citation type="journal article" date="2018" name="Nat. Biotechnol.">
        <title>A standardized bacterial taxonomy based on genome phylogeny substantially revises the tree of life.</title>
        <authorList>
            <person name="Parks D.H."/>
            <person name="Chuvochina M."/>
            <person name="Waite D.W."/>
            <person name="Rinke C."/>
            <person name="Skarshewski A."/>
            <person name="Chaumeil P.A."/>
            <person name="Hugenholtz P."/>
        </authorList>
    </citation>
    <scope>NUCLEOTIDE SEQUENCE [LARGE SCALE GENOMIC DNA]</scope>
    <source>
        <strain evidence="2">UBA9360</strain>
    </source>
</reference>
<feature type="transmembrane region" description="Helical" evidence="1">
    <location>
        <begin position="140"/>
        <end position="162"/>
    </location>
</feature>
<dbReference type="RefSeq" id="WP_006956260.1">
    <property type="nucleotide sequence ID" value="NZ_DAIRLQ010000019.1"/>
</dbReference>
<dbReference type="InterPro" id="IPR010645">
    <property type="entry name" value="MFS_4"/>
</dbReference>
<feature type="transmembrane region" description="Helical" evidence="1">
    <location>
        <begin position="106"/>
        <end position="128"/>
    </location>
</feature>
<accession>A0A348WNH1</accession>
<dbReference type="EMBL" id="DMUP01000107">
    <property type="protein sequence ID" value="HAR56083.1"/>
    <property type="molecule type" value="Genomic_DNA"/>
</dbReference>
<feature type="transmembrane region" description="Helical" evidence="1">
    <location>
        <begin position="49"/>
        <end position="69"/>
    </location>
</feature>
<protein>
    <submittedName>
        <fullName evidence="2">MFS transporter</fullName>
    </submittedName>
</protein>
<keyword evidence="1" id="KW-0472">Membrane</keyword>
<proteinExistence type="predicted"/>
<dbReference type="AlphaFoldDB" id="A0A348WNH1"/>
<keyword evidence="1" id="KW-0812">Transmembrane</keyword>
<feature type="transmembrane region" description="Helical" evidence="1">
    <location>
        <begin position="168"/>
        <end position="188"/>
    </location>
</feature>
<dbReference type="PANTHER" id="PTHR23537">
    <property type="match status" value="1"/>
</dbReference>
<feature type="transmembrane region" description="Helical" evidence="1">
    <location>
        <begin position="246"/>
        <end position="263"/>
    </location>
</feature>